<dbReference type="NCBIfam" id="TIGR00639">
    <property type="entry name" value="PurN"/>
    <property type="match status" value="1"/>
</dbReference>
<dbReference type="UniPathway" id="UPA00074">
    <property type="reaction ID" value="UER00126"/>
</dbReference>
<evidence type="ECO:0000256" key="8">
    <source>
        <dbReference type="ARBA" id="ARBA00047664"/>
    </source>
</evidence>
<dbReference type="Pfam" id="PF00551">
    <property type="entry name" value="Formyl_trans_N"/>
    <property type="match status" value="1"/>
</dbReference>
<dbReference type="GO" id="GO:0005737">
    <property type="term" value="C:cytoplasm"/>
    <property type="evidence" value="ECO:0007669"/>
    <property type="project" value="TreeGrafter"/>
</dbReference>
<comment type="pathway">
    <text evidence="1">Purine metabolism; IMP biosynthesis via de novo pathway; N(2)-formyl-N(1)-(5-phospho-D-ribosyl)glycinamide from N(1)-(5-phospho-D-ribosyl)glycinamide (10-formyl THF route): step 1/1.</text>
</comment>
<dbReference type="PROSITE" id="PS00373">
    <property type="entry name" value="GART"/>
    <property type="match status" value="1"/>
</dbReference>
<organism evidence="10 11">
    <name type="scientific">Candidatus Nitrosotenuis uzonensis</name>
    <dbReference type="NCBI Taxonomy" id="1407055"/>
    <lineage>
        <taxon>Archaea</taxon>
        <taxon>Nitrososphaerota</taxon>
        <taxon>Candidatus Nitrosotenuis</taxon>
    </lineage>
</organism>
<evidence type="ECO:0000256" key="1">
    <source>
        <dbReference type="ARBA" id="ARBA00005054"/>
    </source>
</evidence>
<evidence type="ECO:0000256" key="5">
    <source>
        <dbReference type="ARBA" id="ARBA00038440"/>
    </source>
</evidence>
<accession>V6ATI1</accession>
<evidence type="ECO:0000313" key="11">
    <source>
        <dbReference type="Proteomes" id="UP000018159"/>
    </source>
</evidence>
<dbReference type="PANTHER" id="PTHR43369">
    <property type="entry name" value="PHOSPHORIBOSYLGLYCINAMIDE FORMYLTRANSFERASE"/>
    <property type="match status" value="1"/>
</dbReference>
<dbReference type="CDD" id="cd08645">
    <property type="entry name" value="FMT_core_GART"/>
    <property type="match status" value="1"/>
</dbReference>
<dbReference type="InterPro" id="IPR036477">
    <property type="entry name" value="Formyl_transf_N_sf"/>
</dbReference>
<comment type="caution">
    <text evidence="10">The sequence shown here is derived from an EMBL/GenBank/DDBJ whole genome shotgun (WGS) entry which is preliminary data.</text>
</comment>
<name>V6ATI1_9ARCH</name>
<evidence type="ECO:0000259" key="9">
    <source>
        <dbReference type="Pfam" id="PF00551"/>
    </source>
</evidence>
<dbReference type="InterPro" id="IPR002376">
    <property type="entry name" value="Formyl_transf_N"/>
</dbReference>
<evidence type="ECO:0000256" key="2">
    <source>
        <dbReference type="ARBA" id="ARBA00012254"/>
    </source>
</evidence>
<dbReference type="SUPFAM" id="SSF53328">
    <property type="entry name" value="Formyltransferase"/>
    <property type="match status" value="1"/>
</dbReference>
<keyword evidence="3 10" id="KW-0808">Transferase</keyword>
<dbReference type="PANTHER" id="PTHR43369:SF2">
    <property type="entry name" value="PHOSPHORIBOSYLGLYCINAMIDE FORMYLTRANSFERASE"/>
    <property type="match status" value="1"/>
</dbReference>
<protein>
    <recommendedName>
        <fullName evidence="2">phosphoribosylglycinamide formyltransferase 1</fullName>
        <ecNumber evidence="2">2.1.2.2</ecNumber>
    </recommendedName>
    <alternativeName>
        <fullName evidence="7">5'-phosphoribosylglycinamide transformylase</fullName>
    </alternativeName>
    <alternativeName>
        <fullName evidence="6">GAR transformylase</fullName>
    </alternativeName>
</protein>
<reference evidence="10 11" key="1">
    <citation type="journal article" date="2013" name="PLoS ONE">
        <title>Enrichment and Genome Sequence of the Group I.1a Ammonia-Oxidizing Archaeon ?Ca. Nitrosotenuis uzonensis? Representing a Clade Globally.</title>
        <authorList>
            <person name="Lebedeva E.V."/>
            <person name="Hatzenpichler R."/>
            <person name="Pelletier E."/>
            <person name="Schuster N."/>
            <person name="Hauzmayer S."/>
            <person name="Bulaev A."/>
            <person name="Grigor'eva N.V."/>
            <person name="Galushko A."/>
            <person name="Schmid M."/>
            <person name="Palatinszky M."/>
            <person name="Le Paslier D."/>
            <person name="Daims H."/>
            <person name="Wagner M."/>
        </authorList>
    </citation>
    <scope>NUCLEOTIDE SEQUENCE [LARGE SCALE GENOMIC DNA]</scope>
    <source>
        <strain evidence="10 11">N4</strain>
    </source>
</reference>
<dbReference type="AlphaFoldDB" id="V6ATI1"/>
<keyword evidence="11" id="KW-1185">Reference proteome</keyword>
<evidence type="ECO:0000256" key="4">
    <source>
        <dbReference type="ARBA" id="ARBA00022755"/>
    </source>
</evidence>
<dbReference type="Gene3D" id="3.40.50.170">
    <property type="entry name" value="Formyl transferase, N-terminal domain"/>
    <property type="match status" value="1"/>
</dbReference>
<evidence type="ECO:0000256" key="3">
    <source>
        <dbReference type="ARBA" id="ARBA00022679"/>
    </source>
</evidence>
<comment type="similarity">
    <text evidence="5">Belongs to the GART family.</text>
</comment>
<feature type="domain" description="Formyl transferase N-terminal" evidence="9">
    <location>
        <begin position="2"/>
        <end position="186"/>
    </location>
</feature>
<dbReference type="GO" id="GO:0004644">
    <property type="term" value="F:phosphoribosylglycinamide formyltransferase activity"/>
    <property type="evidence" value="ECO:0007669"/>
    <property type="project" value="UniProtKB-EC"/>
</dbReference>
<dbReference type="InterPro" id="IPR004607">
    <property type="entry name" value="GART"/>
</dbReference>
<dbReference type="HAMAP" id="MF_01930">
    <property type="entry name" value="PurN"/>
    <property type="match status" value="1"/>
</dbReference>
<dbReference type="InterPro" id="IPR001555">
    <property type="entry name" value="GART_AS"/>
</dbReference>
<proteinExistence type="inferred from homology"/>
<evidence type="ECO:0000256" key="7">
    <source>
        <dbReference type="ARBA" id="ARBA00041682"/>
    </source>
</evidence>
<dbReference type="STRING" id="1407055.NITUZ_40055"/>
<gene>
    <name evidence="10" type="ORF">NITUZ_40055</name>
</gene>
<dbReference type="GO" id="GO:0006189">
    <property type="term" value="P:'de novo' IMP biosynthetic process"/>
    <property type="evidence" value="ECO:0007669"/>
    <property type="project" value="UniProtKB-UniPathway"/>
</dbReference>
<dbReference type="EC" id="2.1.2.2" evidence="2"/>
<sequence>MNLGILISGRGSNMEAILKAVKKQKIPIKPAVVISNNPNAVGLEIAQKLGVSTETVESRGFSGTRWEYDQRIIKILYKYGVTEKDGLVCLAGFMRIISPEFIRKYKNRILNIHPAILPSFPGLHSQRQAVEYGVKYSGCTVHFVDEGVDTGPIILQSIVPVRDNDTEETLSRRILAKEHKIYPQAIKLVAEGKVKIVGRRTVITNQDR</sequence>
<dbReference type="Proteomes" id="UP000018159">
    <property type="component" value="Unassembled WGS sequence"/>
</dbReference>
<evidence type="ECO:0000256" key="6">
    <source>
        <dbReference type="ARBA" id="ARBA00041324"/>
    </source>
</evidence>
<keyword evidence="4" id="KW-0658">Purine biosynthesis</keyword>
<evidence type="ECO:0000313" key="10">
    <source>
        <dbReference type="EMBL" id="CDI05889.1"/>
    </source>
</evidence>
<comment type="catalytic activity">
    <reaction evidence="8">
        <text>N(1)-(5-phospho-beta-D-ribosyl)glycinamide + (6R)-10-formyltetrahydrofolate = N(2)-formyl-N(1)-(5-phospho-beta-D-ribosyl)glycinamide + (6S)-5,6,7,8-tetrahydrofolate + H(+)</text>
        <dbReference type="Rhea" id="RHEA:15053"/>
        <dbReference type="ChEBI" id="CHEBI:15378"/>
        <dbReference type="ChEBI" id="CHEBI:57453"/>
        <dbReference type="ChEBI" id="CHEBI:143788"/>
        <dbReference type="ChEBI" id="CHEBI:147286"/>
        <dbReference type="ChEBI" id="CHEBI:195366"/>
        <dbReference type="EC" id="2.1.2.2"/>
    </reaction>
</comment>
<dbReference type="EMBL" id="CBTY010000009">
    <property type="protein sequence ID" value="CDI05889.1"/>
    <property type="molecule type" value="Genomic_DNA"/>
</dbReference>